<dbReference type="Proteomes" id="UP000095283">
    <property type="component" value="Unplaced"/>
</dbReference>
<sequence length="115" mass="12672">MLLNYISCAISSKSTTPPACSVEEHKQMPCVCCKKDCWYTVAAVSLTNYYVCNCLFLLIVILLYFSILKVFLAATHELGHMPGEAGEREALATLRLIRACMISDCAGVCLARVPF</sequence>
<evidence type="ECO:0000256" key="1">
    <source>
        <dbReference type="SAM" id="Phobius"/>
    </source>
</evidence>
<dbReference type="AlphaFoldDB" id="A0A1I7X824"/>
<reference evidence="3" key="1">
    <citation type="submission" date="2016-11" db="UniProtKB">
        <authorList>
            <consortium name="WormBaseParasite"/>
        </authorList>
    </citation>
    <scope>IDENTIFICATION</scope>
</reference>
<organism evidence="2 3">
    <name type="scientific">Heterorhabditis bacteriophora</name>
    <name type="common">Entomopathogenic nematode worm</name>
    <dbReference type="NCBI Taxonomy" id="37862"/>
    <lineage>
        <taxon>Eukaryota</taxon>
        <taxon>Metazoa</taxon>
        <taxon>Ecdysozoa</taxon>
        <taxon>Nematoda</taxon>
        <taxon>Chromadorea</taxon>
        <taxon>Rhabditida</taxon>
        <taxon>Rhabditina</taxon>
        <taxon>Rhabditomorpha</taxon>
        <taxon>Strongyloidea</taxon>
        <taxon>Heterorhabditidae</taxon>
        <taxon>Heterorhabditis</taxon>
    </lineage>
</organism>
<accession>A0A1I7X824</accession>
<dbReference type="WBParaSite" id="Hba_13544">
    <property type="protein sequence ID" value="Hba_13544"/>
    <property type="gene ID" value="Hba_13544"/>
</dbReference>
<name>A0A1I7X824_HETBA</name>
<proteinExistence type="predicted"/>
<evidence type="ECO:0000313" key="3">
    <source>
        <dbReference type="WBParaSite" id="Hba_13544"/>
    </source>
</evidence>
<keyword evidence="1" id="KW-0472">Membrane</keyword>
<evidence type="ECO:0000313" key="2">
    <source>
        <dbReference type="Proteomes" id="UP000095283"/>
    </source>
</evidence>
<keyword evidence="1" id="KW-1133">Transmembrane helix</keyword>
<protein>
    <submittedName>
        <fullName evidence="3">Uncharacterized protein</fullName>
    </submittedName>
</protein>
<feature type="transmembrane region" description="Helical" evidence="1">
    <location>
        <begin position="48"/>
        <end position="72"/>
    </location>
</feature>
<keyword evidence="1" id="KW-0812">Transmembrane</keyword>
<keyword evidence="2" id="KW-1185">Reference proteome</keyword>